<gene>
    <name evidence="6" type="ORF">RM698_05640</name>
</gene>
<keyword evidence="3" id="KW-0560">Oxidoreductase</keyword>
<dbReference type="Pfam" id="PF02737">
    <property type="entry name" value="3HCDH_N"/>
    <property type="match status" value="1"/>
</dbReference>
<evidence type="ECO:0000313" key="6">
    <source>
        <dbReference type="EMBL" id="MDT0408537.1"/>
    </source>
</evidence>
<dbReference type="Pfam" id="PF00725">
    <property type="entry name" value="3HCDH"/>
    <property type="match status" value="1"/>
</dbReference>
<keyword evidence="7" id="KW-1185">Reference proteome</keyword>
<reference evidence="7" key="1">
    <citation type="submission" date="2023-07" db="EMBL/GenBank/DDBJ databases">
        <title>30 novel species of actinomycetes from the DSMZ collection.</title>
        <authorList>
            <person name="Nouioui I."/>
        </authorList>
    </citation>
    <scope>NUCLEOTIDE SEQUENCE [LARGE SCALE GENOMIC DNA]</scope>
    <source>
        <strain evidence="7">DSM 41979</strain>
    </source>
</reference>
<evidence type="ECO:0000259" key="5">
    <source>
        <dbReference type="Pfam" id="PF02737"/>
    </source>
</evidence>
<dbReference type="Proteomes" id="UP001183610">
    <property type="component" value="Unassembled WGS sequence"/>
</dbReference>
<dbReference type="InterPro" id="IPR036291">
    <property type="entry name" value="NAD(P)-bd_dom_sf"/>
</dbReference>
<dbReference type="InterPro" id="IPR022694">
    <property type="entry name" value="3-OHacyl-CoA_DH"/>
</dbReference>
<dbReference type="InterPro" id="IPR008927">
    <property type="entry name" value="6-PGluconate_DH-like_C_sf"/>
</dbReference>
<dbReference type="InterPro" id="IPR006176">
    <property type="entry name" value="3-OHacyl-CoA_DH_NAD-bd"/>
</dbReference>
<comment type="similarity">
    <text evidence="2">Belongs to the 3-hydroxyacyl-CoA dehydrogenase family.</text>
</comment>
<name>A0ABU2QVR2_9ACTN</name>
<organism evidence="6 7">
    <name type="scientific">Streptomyces evansiae</name>
    <dbReference type="NCBI Taxonomy" id="3075535"/>
    <lineage>
        <taxon>Bacteria</taxon>
        <taxon>Bacillati</taxon>
        <taxon>Actinomycetota</taxon>
        <taxon>Actinomycetes</taxon>
        <taxon>Kitasatosporales</taxon>
        <taxon>Streptomycetaceae</taxon>
        <taxon>Streptomyces</taxon>
    </lineage>
</organism>
<comment type="pathway">
    <text evidence="1">Lipid metabolism; butanoate metabolism.</text>
</comment>
<feature type="domain" description="3-hydroxyacyl-CoA dehydrogenase NAD binding" evidence="5">
    <location>
        <begin position="9"/>
        <end position="182"/>
    </location>
</feature>
<dbReference type="RefSeq" id="WP_010266736.1">
    <property type="nucleotide sequence ID" value="NZ_JAVRET010000008.1"/>
</dbReference>
<sequence>MSRQTPRAVAVIGTGTIALGWIALFAAAGRDVRVSSTRTDAREHLDAALPAYAASLPGGAREPREILARVRVVPEVGDAVDGVEAVQENAPEDLELKQKLFARVAEAAPPEALLLSSTSTLLPAALGAFLDTPERVVVGHPFNPPHIVPLVEVVPAPDAPAALVARVTAFYTELGKSPVVLRRALPGFVANRLQTALLREAIHLVREGVVTVGELDTVVTSSIGQRWAAVGPFEAFHLGGGPGGLRHWFAHLGAGLERGWESLGSPPADEETVGTILAQAEAGFGRRPYAELAARRDRRQNAVIAALAESAADEGRRA</sequence>
<dbReference type="InterPro" id="IPR013328">
    <property type="entry name" value="6PGD_dom2"/>
</dbReference>
<proteinExistence type="inferred from homology"/>
<evidence type="ECO:0000256" key="3">
    <source>
        <dbReference type="ARBA" id="ARBA00023002"/>
    </source>
</evidence>
<feature type="domain" description="3-hydroxyacyl-CoA dehydrogenase C-terminal" evidence="4">
    <location>
        <begin position="187"/>
        <end position="254"/>
    </location>
</feature>
<dbReference type="EMBL" id="JAVRET010000008">
    <property type="protein sequence ID" value="MDT0408537.1"/>
    <property type="molecule type" value="Genomic_DNA"/>
</dbReference>
<evidence type="ECO:0000256" key="2">
    <source>
        <dbReference type="ARBA" id="ARBA00009463"/>
    </source>
</evidence>
<dbReference type="PANTHER" id="PTHR48075:SF5">
    <property type="entry name" value="3-HYDROXYBUTYRYL-COA DEHYDROGENASE"/>
    <property type="match status" value="1"/>
</dbReference>
<dbReference type="PANTHER" id="PTHR48075">
    <property type="entry name" value="3-HYDROXYACYL-COA DEHYDROGENASE FAMILY PROTEIN"/>
    <property type="match status" value="1"/>
</dbReference>
<dbReference type="Gene3D" id="1.10.1040.10">
    <property type="entry name" value="N-(1-d-carboxylethyl)-l-norvaline Dehydrogenase, domain 2"/>
    <property type="match status" value="1"/>
</dbReference>
<evidence type="ECO:0000256" key="1">
    <source>
        <dbReference type="ARBA" id="ARBA00005086"/>
    </source>
</evidence>
<comment type="caution">
    <text evidence="6">The sequence shown here is derived from an EMBL/GenBank/DDBJ whole genome shotgun (WGS) entry which is preliminary data.</text>
</comment>
<dbReference type="Gene3D" id="3.40.50.720">
    <property type="entry name" value="NAD(P)-binding Rossmann-like Domain"/>
    <property type="match status" value="1"/>
</dbReference>
<accession>A0ABU2QVR2</accession>
<dbReference type="SUPFAM" id="SSF48179">
    <property type="entry name" value="6-phosphogluconate dehydrogenase C-terminal domain-like"/>
    <property type="match status" value="1"/>
</dbReference>
<evidence type="ECO:0000259" key="4">
    <source>
        <dbReference type="Pfam" id="PF00725"/>
    </source>
</evidence>
<dbReference type="InterPro" id="IPR006108">
    <property type="entry name" value="3HC_DH_C"/>
</dbReference>
<dbReference type="PIRSF" id="PIRSF000105">
    <property type="entry name" value="HCDH"/>
    <property type="match status" value="1"/>
</dbReference>
<evidence type="ECO:0000313" key="7">
    <source>
        <dbReference type="Proteomes" id="UP001183610"/>
    </source>
</evidence>
<protein>
    <submittedName>
        <fullName evidence="6">3-hydroxyacyl-CoA dehydrogenase NAD-binding domain-containing protein</fullName>
    </submittedName>
</protein>
<dbReference type="SUPFAM" id="SSF51735">
    <property type="entry name" value="NAD(P)-binding Rossmann-fold domains"/>
    <property type="match status" value="1"/>
</dbReference>